<dbReference type="InterPro" id="IPR035906">
    <property type="entry name" value="MetI-like_sf"/>
</dbReference>
<feature type="transmembrane region" description="Helical" evidence="7">
    <location>
        <begin position="149"/>
        <end position="174"/>
    </location>
</feature>
<feature type="transmembrane region" description="Helical" evidence="7">
    <location>
        <begin position="203"/>
        <end position="220"/>
    </location>
</feature>
<evidence type="ECO:0000256" key="1">
    <source>
        <dbReference type="ARBA" id="ARBA00004651"/>
    </source>
</evidence>
<keyword evidence="10" id="KW-1185">Reference proteome</keyword>
<comment type="subcellular location">
    <subcellularLocation>
        <location evidence="1 7">Cell membrane</location>
        <topology evidence="1 7">Multi-pass membrane protein</topology>
    </subcellularLocation>
</comment>
<gene>
    <name evidence="9" type="ORF">LIP_2009</name>
</gene>
<dbReference type="KEGG" id="lpil:LIP_2009"/>
<dbReference type="PANTHER" id="PTHR43227">
    <property type="entry name" value="BLL4140 PROTEIN"/>
    <property type="match status" value="1"/>
</dbReference>
<comment type="similarity">
    <text evidence="7">Belongs to the binding-protein-dependent transport system permease family.</text>
</comment>
<keyword evidence="5 7" id="KW-1133">Transmembrane helix</keyword>
<dbReference type="Pfam" id="PF00528">
    <property type="entry name" value="BPD_transp_1"/>
    <property type="match status" value="1"/>
</dbReference>
<dbReference type="Proteomes" id="UP000065807">
    <property type="component" value="Chromosome"/>
</dbReference>
<dbReference type="InterPro" id="IPR050809">
    <property type="entry name" value="UgpAE/MalFG_permease"/>
</dbReference>
<name>A0A0K2SL72_LIMPI</name>
<feature type="transmembrane region" description="Helical" evidence="7">
    <location>
        <begin position="98"/>
        <end position="119"/>
    </location>
</feature>
<proteinExistence type="inferred from homology"/>
<evidence type="ECO:0000256" key="6">
    <source>
        <dbReference type="ARBA" id="ARBA00023136"/>
    </source>
</evidence>
<feature type="transmembrane region" description="Helical" evidence="7">
    <location>
        <begin position="257"/>
        <end position="279"/>
    </location>
</feature>
<dbReference type="STRING" id="1555112.LIP_2009"/>
<dbReference type="AlphaFoldDB" id="A0A0K2SL72"/>
<dbReference type="SUPFAM" id="SSF161098">
    <property type="entry name" value="MetI-like"/>
    <property type="match status" value="1"/>
</dbReference>
<evidence type="ECO:0000259" key="8">
    <source>
        <dbReference type="PROSITE" id="PS50928"/>
    </source>
</evidence>
<dbReference type="GO" id="GO:0055085">
    <property type="term" value="P:transmembrane transport"/>
    <property type="evidence" value="ECO:0007669"/>
    <property type="project" value="InterPro"/>
</dbReference>
<feature type="domain" description="ABC transmembrane type-1" evidence="8">
    <location>
        <begin position="62"/>
        <end position="276"/>
    </location>
</feature>
<evidence type="ECO:0000256" key="5">
    <source>
        <dbReference type="ARBA" id="ARBA00022989"/>
    </source>
</evidence>
<accession>A0A0K2SL72</accession>
<keyword evidence="3" id="KW-1003">Cell membrane</keyword>
<dbReference type="EMBL" id="AP014924">
    <property type="protein sequence ID" value="BAS27850.1"/>
    <property type="molecule type" value="Genomic_DNA"/>
</dbReference>
<reference evidence="10" key="1">
    <citation type="submission" date="2015-07" db="EMBL/GenBank/DDBJ databases">
        <title>Complete genome sequence and phylogenetic analysis of Limnochorda pilosa.</title>
        <authorList>
            <person name="Watanabe M."/>
            <person name="Kojima H."/>
            <person name="Fukui M."/>
        </authorList>
    </citation>
    <scope>NUCLEOTIDE SEQUENCE [LARGE SCALE GENOMIC DNA]</scope>
    <source>
        <strain evidence="10">HC45</strain>
    </source>
</reference>
<dbReference type="InterPro" id="IPR000515">
    <property type="entry name" value="MetI-like"/>
</dbReference>
<evidence type="ECO:0000256" key="3">
    <source>
        <dbReference type="ARBA" id="ARBA00022475"/>
    </source>
</evidence>
<dbReference type="Gene3D" id="1.10.3720.10">
    <property type="entry name" value="MetI-like"/>
    <property type="match status" value="1"/>
</dbReference>
<dbReference type="PROSITE" id="PS50928">
    <property type="entry name" value="ABC_TM1"/>
    <property type="match status" value="1"/>
</dbReference>
<dbReference type="CDD" id="cd06261">
    <property type="entry name" value="TM_PBP2"/>
    <property type="match status" value="1"/>
</dbReference>
<dbReference type="PANTHER" id="PTHR43227:SF7">
    <property type="entry name" value="ARABINOOLIGOSACCHARIDES TRANSPORT SYSTEM PERMEASE PROTEIN ARAP"/>
    <property type="match status" value="1"/>
</dbReference>
<keyword evidence="4 7" id="KW-0812">Transmembrane</keyword>
<feature type="transmembrane region" description="Helical" evidence="7">
    <location>
        <begin position="7"/>
        <end position="28"/>
    </location>
</feature>
<evidence type="ECO:0000256" key="7">
    <source>
        <dbReference type="RuleBase" id="RU363032"/>
    </source>
</evidence>
<organism evidence="9 10">
    <name type="scientific">Limnochorda pilosa</name>
    <dbReference type="NCBI Taxonomy" id="1555112"/>
    <lineage>
        <taxon>Bacteria</taxon>
        <taxon>Bacillati</taxon>
        <taxon>Bacillota</taxon>
        <taxon>Limnochordia</taxon>
        <taxon>Limnochordales</taxon>
        <taxon>Limnochordaceae</taxon>
        <taxon>Limnochorda</taxon>
    </lineage>
</organism>
<dbReference type="GO" id="GO:0005886">
    <property type="term" value="C:plasma membrane"/>
    <property type="evidence" value="ECO:0007669"/>
    <property type="project" value="UniProtKB-SubCell"/>
</dbReference>
<reference evidence="10" key="2">
    <citation type="journal article" date="2016" name="Int. J. Syst. Evol. Microbiol.">
        <title>Complete genome sequence and cell structure of Limnochorda pilosa, a Gram-negative spore-former within the phylum Firmicutes.</title>
        <authorList>
            <person name="Watanabe M."/>
            <person name="Kojima H."/>
            <person name="Fukui M."/>
        </authorList>
    </citation>
    <scope>NUCLEOTIDE SEQUENCE [LARGE SCALE GENOMIC DNA]</scope>
    <source>
        <strain evidence="10">HC45</strain>
    </source>
</reference>
<evidence type="ECO:0000256" key="4">
    <source>
        <dbReference type="ARBA" id="ARBA00022692"/>
    </source>
</evidence>
<protein>
    <submittedName>
        <fullName evidence="9">Sugar ABC transporter permease</fullName>
    </submittedName>
</protein>
<sequence length="285" mass="31981">MQRRGQLFPYALIFPLVGIILFVFVYPLGTAIRLSFFDNRGAFVGLENYQTLWGDGKFWHSLLLTVRYTVIYGAGIFAVGFATALFADVKWRGARVMAILLTLPYAVPDVAATLIWKWMLDPQYGIVNYAAMSLGLADFPMGWLTNPSLALYTVSAVSVWRLFPLHTLVILAGLRSVPAELYEAADMDGAGWLRKFSSITLPWLRNILSVLVLLTVIWSFQRFTILYLMTGGGPGRATETVVIGVYRTAFDYLNKSYAYAMGSVVLLILLVLTGMYFFIMRKSEE</sequence>
<feature type="transmembrane region" description="Helical" evidence="7">
    <location>
        <begin position="66"/>
        <end position="86"/>
    </location>
</feature>
<keyword evidence="2 7" id="KW-0813">Transport</keyword>
<evidence type="ECO:0000256" key="2">
    <source>
        <dbReference type="ARBA" id="ARBA00022448"/>
    </source>
</evidence>
<evidence type="ECO:0000313" key="10">
    <source>
        <dbReference type="Proteomes" id="UP000065807"/>
    </source>
</evidence>
<evidence type="ECO:0000313" key="9">
    <source>
        <dbReference type="EMBL" id="BAS27850.1"/>
    </source>
</evidence>
<keyword evidence="6 7" id="KW-0472">Membrane</keyword>